<evidence type="ECO:0000313" key="3">
    <source>
        <dbReference type="Proteomes" id="UP001497472"/>
    </source>
</evidence>
<comment type="caution">
    <text evidence="2">The sequence shown here is derived from an EMBL/GenBank/DDBJ whole genome shotgun (WGS) entry which is preliminary data.</text>
</comment>
<feature type="compositionally biased region" description="Basic residues" evidence="1">
    <location>
        <begin position="44"/>
        <end position="57"/>
    </location>
</feature>
<sequence>MFGPLLRRSILQGSASRTWNCLINFTQLIWCKVKYLRDLRMPRTRRKHYASHSRSRSRSYEAKRRRIDDGCREESYRKRSRSRERDRNWATALIVKGYKNEIIEVDVRSSFCRPHFGGANQLR</sequence>
<name>A0AAV1J351_9NEOP</name>
<protein>
    <submittedName>
        <fullName evidence="2">Uncharacterized protein</fullName>
    </submittedName>
</protein>
<accession>A0AAV1J351</accession>
<organism evidence="2 3">
    <name type="scientific">Leptosia nina</name>
    <dbReference type="NCBI Taxonomy" id="320188"/>
    <lineage>
        <taxon>Eukaryota</taxon>
        <taxon>Metazoa</taxon>
        <taxon>Ecdysozoa</taxon>
        <taxon>Arthropoda</taxon>
        <taxon>Hexapoda</taxon>
        <taxon>Insecta</taxon>
        <taxon>Pterygota</taxon>
        <taxon>Neoptera</taxon>
        <taxon>Endopterygota</taxon>
        <taxon>Lepidoptera</taxon>
        <taxon>Glossata</taxon>
        <taxon>Ditrysia</taxon>
        <taxon>Papilionoidea</taxon>
        <taxon>Pieridae</taxon>
        <taxon>Pierinae</taxon>
        <taxon>Leptosia</taxon>
    </lineage>
</organism>
<feature type="region of interest" description="Disordered" evidence="1">
    <location>
        <begin position="44"/>
        <end position="65"/>
    </location>
</feature>
<dbReference type="AlphaFoldDB" id="A0AAV1J351"/>
<keyword evidence="3" id="KW-1185">Reference proteome</keyword>
<reference evidence="2 3" key="1">
    <citation type="submission" date="2023-11" db="EMBL/GenBank/DDBJ databases">
        <authorList>
            <person name="Okamura Y."/>
        </authorList>
    </citation>
    <scope>NUCLEOTIDE SEQUENCE [LARGE SCALE GENOMIC DNA]</scope>
</reference>
<evidence type="ECO:0000313" key="2">
    <source>
        <dbReference type="EMBL" id="CAK1543907.1"/>
    </source>
</evidence>
<dbReference type="EMBL" id="CAVLEF010000005">
    <property type="protein sequence ID" value="CAK1543907.1"/>
    <property type="molecule type" value="Genomic_DNA"/>
</dbReference>
<proteinExistence type="predicted"/>
<gene>
    <name evidence="2" type="ORF">LNINA_LOCUS3696</name>
</gene>
<dbReference type="Proteomes" id="UP001497472">
    <property type="component" value="Unassembled WGS sequence"/>
</dbReference>
<evidence type="ECO:0000256" key="1">
    <source>
        <dbReference type="SAM" id="MobiDB-lite"/>
    </source>
</evidence>